<dbReference type="PIRSF" id="PIRSF001589">
    <property type="entry name" value="Asn_synthetase_glu-h"/>
    <property type="match status" value="1"/>
</dbReference>
<proteinExistence type="inferred from homology"/>
<dbReference type="PANTHER" id="PTHR11772:SF2">
    <property type="entry name" value="ASPARAGINE SYNTHETASE [GLUTAMINE-HYDROLYZING]"/>
    <property type="match status" value="1"/>
</dbReference>
<evidence type="ECO:0000313" key="12">
    <source>
        <dbReference type="EMBL" id="SDG60554.1"/>
    </source>
</evidence>
<dbReference type="Gene3D" id="3.40.50.620">
    <property type="entry name" value="HUPs"/>
    <property type="match status" value="1"/>
</dbReference>
<protein>
    <recommendedName>
        <fullName evidence="2">asparagine synthase (glutamine-hydrolyzing)</fullName>
        <ecNumber evidence="2">6.3.5.4</ecNumber>
    </recommendedName>
</protein>
<reference evidence="12 13" key="1">
    <citation type="submission" date="2016-10" db="EMBL/GenBank/DDBJ databases">
        <authorList>
            <person name="Varghese N."/>
            <person name="Submissions S."/>
        </authorList>
    </citation>
    <scope>NUCLEOTIDE SEQUENCE [LARGE SCALE GENOMIC DNA]</scope>
    <source>
        <strain evidence="12 13">DSM 26672</strain>
    </source>
</reference>
<dbReference type="Proteomes" id="UP000199468">
    <property type="component" value="Unassembled WGS sequence"/>
</dbReference>
<accession>A0ABY0P6U4</accession>
<evidence type="ECO:0000256" key="3">
    <source>
        <dbReference type="ARBA" id="ARBA00022598"/>
    </source>
</evidence>
<dbReference type="Pfam" id="PF00733">
    <property type="entry name" value="Asn_synthase"/>
    <property type="match status" value="2"/>
</dbReference>
<comment type="similarity">
    <text evidence="1">Belongs to the asparagine synthetase family.</text>
</comment>
<keyword evidence="13" id="KW-1185">Reference proteome</keyword>
<evidence type="ECO:0000259" key="11">
    <source>
        <dbReference type="PROSITE" id="PS51278"/>
    </source>
</evidence>
<comment type="caution">
    <text evidence="12">The sequence shown here is derived from an EMBL/GenBank/DDBJ whole genome shotgun (WGS) entry which is preliminary data.</text>
</comment>
<dbReference type="InterPro" id="IPR050795">
    <property type="entry name" value="Asn_Synthetase"/>
</dbReference>
<organism evidence="12 13">
    <name type="scientific">Bosea robiniae</name>
    <dbReference type="NCBI Taxonomy" id="1036780"/>
    <lineage>
        <taxon>Bacteria</taxon>
        <taxon>Pseudomonadati</taxon>
        <taxon>Pseudomonadota</taxon>
        <taxon>Alphaproteobacteria</taxon>
        <taxon>Hyphomicrobiales</taxon>
        <taxon>Boseaceae</taxon>
        <taxon>Bosea</taxon>
    </lineage>
</organism>
<keyword evidence="6" id="KW-0067">ATP-binding</keyword>
<keyword evidence="3" id="KW-0436">Ligase</keyword>
<dbReference type="RefSeq" id="WP_091857574.1">
    <property type="nucleotide sequence ID" value="NZ_FNBZ01000004.1"/>
</dbReference>
<dbReference type="Pfam" id="PF13537">
    <property type="entry name" value="GATase_7"/>
    <property type="match status" value="1"/>
</dbReference>
<dbReference type="CDD" id="cd00712">
    <property type="entry name" value="AsnB"/>
    <property type="match status" value="1"/>
</dbReference>
<keyword evidence="5" id="KW-0547">Nucleotide-binding</keyword>
<dbReference type="EC" id="6.3.5.4" evidence="2"/>
<dbReference type="InterPro" id="IPR033738">
    <property type="entry name" value="AsnB_N"/>
</dbReference>
<evidence type="ECO:0000313" key="13">
    <source>
        <dbReference type="Proteomes" id="UP000199468"/>
    </source>
</evidence>
<sequence>MCGFVCLWKVDDVGGSLIETMLSRLGHRGPDATQVARPVGLPLAMGHCRLAIIGAEDGVQPIAVDSEILVANGEIYNHDDLRAILDPDIFQTTSDSETILHLFRSGAQRWVNRLDGMFAFVLATPDRIVAARDPLGIKPLYMARRGKGLAFASELKAFDGLGFDDIAALPPGALFDSANGLRHWYRVPSGAAVAEPGLDIGSIAGELRLTLEEAVAKWMVADVEVGSFLSGGLDSSVIAAIAQKVRLAAGQAPLKTFAVGTAGSSDLRAARRVADHIGSDHHEYSFSARDIAENLPHVIYHLESADADLVRSAVPTLFAARLARRHVKAVLTGEGADELFAGYAYHHAYVDDPRALADELTRSLGAMHNINLQRVDRMTMAESLEARTPFLDRDLIAFAQSAPAELKLRRTDPNAQETTGATTEKWLLRKACADLLPADLVWRKKAQFDEGSGTVEALQQALRLLIGGEGAVTRLREEALYRETLRERFDDPDMILSQAGQWNANRVAA</sequence>
<evidence type="ECO:0000256" key="9">
    <source>
        <dbReference type="ARBA" id="ARBA00029440"/>
    </source>
</evidence>
<dbReference type="PANTHER" id="PTHR11772">
    <property type="entry name" value="ASPARAGINE SYNTHETASE"/>
    <property type="match status" value="1"/>
</dbReference>
<evidence type="ECO:0000256" key="2">
    <source>
        <dbReference type="ARBA" id="ARBA00012737"/>
    </source>
</evidence>
<evidence type="ECO:0000256" key="10">
    <source>
        <dbReference type="ARBA" id="ARBA00048741"/>
    </source>
</evidence>
<dbReference type="NCBIfam" id="TIGR01536">
    <property type="entry name" value="asn_synth_AEB"/>
    <property type="match status" value="1"/>
</dbReference>
<dbReference type="SUPFAM" id="SSF52402">
    <property type="entry name" value="Adenine nucleotide alpha hydrolases-like"/>
    <property type="match status" value="1"/>
</dbReference>
<dbReference type="CDD" id="cd01991">
    <property type="entry name" value="Asn_synthase_B_C"/>
    <property type="match status" value="1"/>
</dbReference>
<dbReference type="InterPro" id="IPR014729">
    <property type="entry name" value="Rossmann-like_a/b/a_fold"/>
</dbReference>
<keyword evidence="7" id="KW-0061">Asparagine biosynthesis</keyword>
<evidence type="ECO:0000256" key="7">
    <source>
        <dbReference type="ARBA" id="ARBA00022888"/>
    </source>
</evidence>
<feature type="domain" description="Glutamine amidotransferase type-2" evidence="11">
    <location>
        <begin position="2"/>
        <end position="180"/>
    </location>
</feature>
<evidence type="ECO:0000256" key="1">
    <source>
        <dbReference type="ARBA" id="ARBA00005752"/>
    </source>
</evidence>
<gene>
    <name evidence="12" type="ORF">SAMN05421844_104469</name>
</gene>
<keyword evidence="4" id="KW-0028">Amino-acid biosynthesis</keyword>
<evidence type="ECO:0000256" key="4">
    <source>
        <dbReference type="ARBA" id="ARBA00022605"/>
    </source>
</evidence>
<dbReference type="InterPro" id="IPR029055">
    <property type="entry name" value="Ntn_hydrolases_N"/>
</dbReference>
<keyword evidence="8" id="KW-0315">Glutamine amidotransferase</keyword>
<dbReference type="Gene3D" id="3.60.20.10">
    <property type="entry name" value="Glutamine Phosphoribosylpyrophosphate, subunit 1, domain 1"/>
    <property type="match status" value="1"/>
</dbReference>
<evidence type="ECO:0000256" key="6">
    <source>
        <dbReference type="ARBA" id="ARBA00022840"/>
    </source>
</evidence>
<comment type="pathway">
    <text evidence="9">Amino-acid biosynthesis.</text>
</comment>
<dbReference type="SUPFAM" id="SSF56235">
    <property type="entry name" value="N-terminal nucleophile aminohydrolases (Ntn hydrolases)"/>
    <property type="match status" value="1"/>
</dbReference>
<dbReference type="InterPro" id="IPR001962">
    <property type="entry name" value="Asn_synthase"/>
</dbReference>
<dbReference type="InterPro" id="IPR006426">
    <property type="entry name" value="Asn_synth_AEB"/>
</dbReference>
<dbReference type="InterPro" id="IPR017932">
    <property type="entry name" value="GATase_2_dom"/>
</dbReference>
<comment type="catalytic activity">
    <reaction evidence="10">
        <text>L-aspartate + L-glutamine + ATP + H2O = L-asparagine + L-glutamate + AMP + diphosphate + H(+)</text>
        <dbReference type="Rhea" id="RHEA:12228"/>
        <dbReference type="ChEBI" id="CHEBI:15377"/>
        <dbReference type="ChEBI" id="CHEBI:15378"/>
        <dbReference type="ChEBI" id="CHEBI:29985"/>
        <dbReference type="ChEBI" id="CHEBI:29991"/>
        <dbReference type="ChEBI" id="CHEBI:30616"/>
        <dbReference type="ChEBI" id="CHEBI:33019"/>
        <dbReference type="ChEBI" id="CHEBI:58048"/>
        <dbReference type="ChEBI" id="CHEBI:58359"/>
        <dbReference type="ChEBI" id="CHEBI:456215"/>
        <dbReference type="EC" id="6.3.5.4"/>
    </reaction>
</comment>
<evidence type="ECO:0000256" key="5">
    <source>
        <dbReference type="ARBA" id="ARBA00022741"/>
    </source>
</evidence>
<name>A0ABY0P6U4_9HYPH</name>
<evidence type="ECO:0000256" key="8">
    <source>
        <dbReference type="ARBA" id="ARBA00022962"/>
    </source>
</evidence>
<dbReference type="PROSITE" id="PS51278">
    <property type="entry name" value="GATASE_TYPE_2"/>
    <property type="match status" value="1"/>
</dbReference>
<dbReference type="EMBL" id="FNBZ01000004">
    <property type="protein sequence ID" value="SDG60554.1"/>
    <property type="molecule type" value="Genomic_DNA"/>
</dbReference>